<keyword evidence="1" id="KW-0472">Membrane</keyword>
<comment type="caution">
    <text evidence="3">The sequence shown here is derived from an EMBL/GenBank/DDBJ whole genome shotgun (WGS) entry which is preliminary data.</text>
</comment>
<accession>A0A327Y188</accession>
<keyword evidence="2" id="KW-0732">Signal</keyword>
<evidence type="ECO:0000256" key="2">
    <source>
        <dbReference type="SAM" id="SignalP"/>
    </source>
</evidence>
<reference evidence="3 4" key="1">
    <citation type="submission" date="2018-06" db="EMBL/GenBank/DDBJ databases">
        <title>Genomic Encyclopedia of Archaeal and Bacterial Type Strains, Phase II (KMG-II): from individual species to whole genera.</title>
        <authorList>
            <person name="Goeker M."/>
        </authorList>
    </citation>
    <scope>NUCLEOTIDE SEQUENCE [LARGE SCALE GENOMIC DNA]</scope>
    <source>
        <strain evidence="3 4">DSM 22011</strain>
    </source>
</reference>
<feature type="signal peptide" evidence="2">
    <location>
        <begin position="1"/>
        <end position="16"/>
    </location>
</feature>
<evidence type="ECO:0000313" key="3">
    <source>
        <dbReference type="EMBL" id="RAK14151.1"/>
    </source>
</evidence>
<evidence type="ECO:0000313" key="4">
    <source>
        <dbReference type="Proteomes" id="UP000249165"/>
    </source>
</evidence>
<dbReference type="AlphaFoldDB" id="A0A327Y188"/>
<dbReference type="RefSeq" id="WP_009506005.1">
    <property type="nucleotide sequence ID" value="NZ_LIGL01000026.1"/>
</dbReference>
<organism evidence="3 4">
    <name type="scientific">Salipiger aestuarii</name>
    <dbReference type="NCBI Taxonomy" id="568098"/>
    <lineage>
        <taxon>Bacteria</taxon>
        <taxon>Pseudomonadati</taxon>
        <taxon>Pseudomonadota</taxon>
        <taxon>Alphaproteobacteria</taxon>
        <taxon>Rhodobacterales</taxon>
        <taxon>Roseobacteraceae</taxon>
        <taxon>Salipiger</taxon>
    </lineage>
</organism>
<evidence type="ECO:0000256" key="1">
    <source>
        <dbReference type="SAM" id="Phobius"/>
    </source>
</evidence>
<name>A0A327Y188_9RHOB</name>
<sequence length="57" mass="5945">MKYALPFVLFAGPALAHTTEDAHLHPHDGASWLVTVAVLGATALAGHLVLSRVGTNK</sequence>
<gene>
    <name evidence="3" type="ORF">ATI53_102945</name>
</gene>
<keyword evidence="1" id="KW-1133">Transmembrane helix</keyword>
<protein>
    <submittedName>
        <fullName evidence="3">Uncharacterized protein</fullName>
    </submittedName>
</protein>
<feature type="chain" id="PRO_5016249042" evidence="2">
    <location>
        <begin position="17"/>
        <end position="57"/>
    </location>
</feature>
<dbReference type="Proteomes" id="UP000249165">
    <property type="component" value="Unassembled WGS sequence"/>
</dbReference>
<proteinExistence type="predicted"/>
<dbReference type="EMBL" id="QLMG01000029">
    <property type="protein sequence ID" value="RAK14151.1"/>
    <property type="molecule type" value="Genomic_DNA"/>
</dbReference>
<keyword evidence="4" id="KW-1185">Reference proteome</keyword>
<keyword evidence="1" id="KW-0812">Transmembrane</keyword>
<feature type="transmembrane region" description="Helical" evidence="1">
    <location>
        <begin position="32"/>
        <end position="50"/>
    </location>
</feature>